<proteinExistence type="predicted"/>
<reference evidence="2" key="1">
    <citation type="submission" date="2013-09" db="EMBL/GenBank/DDBJ databases">
        <title>Corchorus olitorius genome sequencing.</title>
        <authorList>
            <person name="Alam M."/>
            <person name="Haque M.S."/>
            <person name="Islam M.S."/>
            <person name="Emdad E.M."/>
            <person name="Islam M.M."/>
            <person name="Ahmed B."/>
            <person name="Halim A."/>
            <person name="Hossen Q.M.M."/>
            <person name="Hossain M.Z."/>
            <person name="Ahmed R."/>
            <person name="Khan M.M."/>
            <person name="Islam R."/>
            <person name="Rashid M.M."/>
            <person name="Khan S.A."/>
            <person name="Rahman M.S."/>
            <person name="Alam M."/>
            <person name="Yahiya A.S."/>
            <person name="Khan M.S."/>
            <person name="Azam M.S."/>
            <person name="Haque T."/>
            <person name="Lashkar M.Z.H."/>
            <person name="Akhand A.I."/>
            <person name="Morshed G."/>
            <person name="Roy S."/>
            <person name="Uddin K.S."/>
            <person name="Rabeya T."/>
            <person name="Hossain A.S."/>
            <person name="Chowdhury A."/>
            <person name="Snigdha A.R."/>
            <person name="Mortoza M.S."/>
            <person name="Matin S.A."/>
            <person name="Hoque S.M.E."/>
            <person name="Islam M.K."/>
            <person name="Roy D.K."/>
            <person name="Haider R."/>
            <person name="Moosa M.M."/>
            <person name="Elias S.M."/>
            <person name="Hasan A.M."/>
            <person name="Jahan S."/>
            <person name="Shafiuddin M."/>
            <person name="Mahmood N."/>
            <person name="Shommy N.S."/>
        </authorList>
    </citation>
    <scope>NUCLEOTIDE SEQUENCE [LARGE SCALE GENOMIC DNA]</scope>
    <source>
        <strain evidence="2">cv. O-4</strain>
    </source>
</reference>
<organism evidence="1 2">
    <name type="scientific">Corchorus olitorius</name>
    <dbReference type="NCBI Taxonomy" id="93759"/>
    <lineage>
        <taxon>Eukaryota</taxon>
        <taxon>Viridiplantae</taxon>
        <taxon>Streptophyta</taxon>
        <taxon>Embryophyta</taxon>
        <taxon>Tracheophyta</taxon>
        <taxon>Spermatophyta</taxon>
        <taxon>Magnoliopsida</taxon>
        <taxon>eudicotyledons</taxon>
        <taxon>Gunneridae</taxon>
        <taxon>Pentapetalae</taxon>
        <taxon>rosids</taxon>
        <taxon>malvids</taxon>
        <taxon>Malvales</taxon>
        <taxon>Malvaceae</taxon>
        <taxon>Grewioideae</taxon>
        <taxon>Apeibeae</taxon>
        <taxon>Corchorus</taxon>
    </lineage>
</organism>
<accession>A0A1R3KPP8</accession>
<evidence type="ECO:0000313" key="2">
    <source>
        <dbReference type="Proteomes" id="UP000187203"/>
    </source>
</evidence>
<protein>
    <submittedName>
        <fullName evidence="1">Uncharacterized protein</fullName>
    </submittedName>
</protein>
<evidence type="ECO:0000313" key="1">
    <source>
        <dbReference type="EMBL" id="OMP09024.1"/>
    </source>
</evidence>
<keyword evidence="2" id="KW-1185">Reference proteome</keyword>
<dbReference type="Proteomes" id="UP000187203">
    <property type="component" value="Unassembled WGS sequence"/>
</dbReference>
<comment type="caution">
    <text evidence="1">The sequence shown here is derived from an EMBL/GenBank/DDBJ whole genome shotgun (WGS) entry which is preliminary data.</text>
</comment>
<dbReference type="EMBL" id="AWUE01012501">
    <property type="protein sequence ID" value="OMP09024.1"/>
    <property type="molecule type" value="Genomic_DNA"/>
</dbReference>
<name>A0A1R3KPP8_9ROSI</name>
<gene>
    <name evidence="1" type="ORF">COLO4_05885</name>
</gene>
<sequence>MGLPVHVKGLAHALVASEALSPLRTTPHTARGPCCMHQAS</sequence>
<dbReference type="AlphaFoldDB" id="A0A1R3KPP8"/>